<dbReference type="KEGG" id="nga:Ngar_c15780"/>
<dbReference type="InParanoid" id="K0IAZ7"/>
<dbReference type="HOGENOM" id="CLU_2629851_0_0_2"/>
<dbReference type="EMBL" id="CP002408">
    <property type="protein sequence ID" value="AFU58511.1"/>
    <property type="molecule type" value="Genomic_DNA"/>
</dbReference>
<evidence type="ECO:0000313" key="1">
    <source>
        <dbReference type="EMBL" id="AFU58511.1"/>
    </source>
</evidence>
<organism evidence="1 2">
    <name type="scientific">Nitrososphaera gargensis (strain Ga9.2)</name>
    <dbReference type="NCBI Taxonomy" id="1237085"/>
    <lineage>
        <taxon>Archaea</taxon>
        <taxon>Nitrososphaerota</taxon>
        <taxon>Nitrososphaeria</taxon>
        <taxon>Nitrososphaerales</taxon>
        <taxon>Nitrososphaeraceae</taxon>
        <taxon>Nitrososphaera</taxon>
    </lineage>
</organism>
<evidence type="ECO:0000313" key="2">
    <source>
        <dbReference type="Proteomes" id="UP000008037"/>
    </source>
</evidence>
<sequence>MKLRVKITDEKVAIVCPQCGEPIKTVRANKHRTLDETEQELRKAVISLVNEIRFKMYAEREQRAGKQVTTTSEEGGN</sequence>
<dbReference type="BioCyc" id="CNIT1237085:G1324-1576-MONOMER"/>
<dbReference type="AlphaFoldDB" id="K0IAZ7"/>
<dbReference type="Proteomes" id="UP000008037">
    <property type="component" value="Chromosome"/>
</dbReference>
<accession>K0IAZ7</accession>
<reference evidence="1 2" key="1">
    <citation type="journal article" date="2012" name="Environ. Microbiol.">
        <title>The genome of the ammonia-oxidizing Candidatus Nitrososphaera gargensis: insights into metabolic versatility and environmental adaptations.</title>
        <authorList>
            <person name="Spang A."/>
            <person name="Poehlein A."/>
            <person name="Offre P."/>
            <person name="Zumbragel S."/>
            <person name="Haider S."/>
            <person name="Rychlik N."/>
            <person name="Nowka B."/>
            <person name="Schmeisser C."/>
            <person name="Lebedeva E.V."/>
            <person name="Rattei T."/>
            <person name="Bohm C."/>
            <person name="Schmid M."/>
            <person name="Galushko A."/>
            <person name="Hatzenpichler R."/>
            <person name="Weinmaier T."/>
            <person name="Daniel R."/>
            <person name="Schleper C."/>
            <person name="Spieck E."/>
            <person name="Streit W."/>
            <person name="Wagner M."/>
        </authorList>
    </citation>
    <scope>NUCLEOTIDE SEQUENCE [LARGE SCALE GENOMIC DNA]</scope>
    <source>
        <strain evidence="2">Ga9.2</strain>
    </source>
</reference>
<protein>
    <submittedName>
        <fullName evidence="1">Uncharacterized protein</fullName>
    </submittedName>
</protein>
<proteinExistence type="predicted"/>
<name>K0IAZ7_NITGG</name>
<dbReference type="STRING" id="1237085.Ngar_c15780"/>
<keyword evidence="2" id="KW-1185">Reference proteome</keyword>
<gene>
    <name evidence="1" type="ordered locus">Ngar_c15780</name>
</gene>